<gene>
    <name evidence="1" type="ORF">BD31_I1813</name>
</gene>
<organism evidence="1 2">
    <name type="scientific">Candidatus Nitrosopumilus salarius BD31</name>
    <dbReference type="NCBI Taxonomy" id="859350"/>
    <lineage>
        <taxon>Archaea</taxon>
        <taxon>Nitrososphaerota</taxon>
        <taxon>Nitrososphaeria</taxon>
        <taxon>Nitrosopumilales</taxon>
        <taxon>Nitrosopumilaceae</taxon>
        <taxon>Nitrosopumilus</taxon>
    </lineage>
</organism>
<evidence type="ECO:0000313" key="1">
    <source>
        <dbReference type="EMBL" id="EIJ66299.1"/>
    </source>
</evidence>
<reference evidence="1 2" key="1">
    <citation type="journal article" date="2012" name="J. Bacteriol.">
        <title>Genome sequence of "Candidatus Nitrosopumilus salaria" BD31, an ammonia-oxidizing archaeon from the San Francisco Bay estuary.</title>
        <authorList>
            <person name="Mosier A.C."/>
            <person name="Allen E.E."/>
            <person name="Kim M."/>
            <person name="Ferriera S."/>
            <person name="Francis C.A."/>
        </authorList>
    </citation>
    <scope>NUCLEOTIDE SEQUENCE [LARGE SCALE GENOMIC DNA]</scope>
    <source>
        <strain evidence="1 2">BD31</strain>
    </source>
</reference>
<proteinExistence type="predicted"/>
<dbReference type="RefSeq" id="WP_008298495.1">
    <property type="nucleotide sequence ID" value="NZ_AEXL02000073.1"/>
</dbReference>
<name>I3D3K6_9ARCH</name>
<accession>I3D3K6</accession>
<keyword evidence="2" id="KW-1185">Reference proteome</keyword>
<evidence type="ECO:0000313" key="2">
    <source>
        <dbReference type="Proteomes" id="UP000003423"/>
    </source>
</evidence>
<protein>
    <recommendedName>
        <fullName evidence="3">DUF1059 domain-containing protein</fullName>
    </recommendedName>
</protein>
<dbReference type="Proteomes" id="UP000003423">
    <property type="component" value="Unassembled WGS sequence"/>
</dbReference>
<dbReference type="OrthoDB" id="9023at2157"/>
<dbReference type="PATRIC" id="fig|859350.6.peg.675"/>
<dbReference type="EMBL" id="AEXL02000073">
    <property type="protein sequence ID" value="EIJ66299.1"/>
    <property type="molecule type" value="Genomic_DNA"/>
</dbReference>
<comment type="caution">
    <text evidence="1">The sequence shown here is derived from an EMBL/GenBank/DDBJ whole genome shotgun (WGS) entry which is preliminary data.</text>
</comment>
<evidence type="ECO:0008006" key="3">
    <source>
        <dbReference type="Google" id="ProtNLM"/>
    </source>
</evidence>
<dbReference type="AlphaFoldDB" id="I3D3K6"/>
<sequence length="60" mass="6917">MVAIRCDERGFDCDYVTTGNVEKVIFDYWDHMSKEHGIDYSLGTLEKYLKKKISAQIPAS</sequence>